<accession>A0A0D3K9M2</accession>
<dbReference type="RefSeq" id="XP_005784886.1">
    <property type="nucleotide sequence ID" value="XM_005784829.1"/>
</dbReference>
<name>A0A0D3K9M2_EMIH1</name>
<reference evidence="2" key="2">
    <citation type="submission" date="2024-10" db="UniProtKB">
        <authorList>
            <consortium name="EnsemblProtists"/>
        </authorList>
    </citation>
    <scope>IDENTIFICATION</scope>
</reference>
<dbReference type="GeneID" id="17277729"/>
<dbReference type="PaxDb" id="2903-EOD32457"/>
<feature type="region of interest" description="Disordered" evidence="1">
    <location>
        <begin position="147"/>
        <end position="168"/>
    </location>
</feature>
<dbReference type="KEGG" id="ehx:EMIHUDRAFT_230776"/>
<proteinExistence type="predicted"/>
<dbReference type="HOGENOM" id="CLU_1743957_0_0_1"/>
<sequence>MACLQEWDADRRQAAHAEKSLAVRELVRLSLRVQSTGVVAELHLDTALVAPSGSGADHERRIRRGCQATDGRADNWRGVLNNATDEHAQLLRDALCDPDFCMRFAIRRRIGSGGTVRLQWLFRTNSVVGRMRPGIGRQHLKLFRPSKFGSERSGVGPEFEKGRRTLAS</sequence>
<dbReference type="AlphaFoldDB" id="A0A0D3K9M2"/>
<evidence type="ECO:0000313" key="3">
    <source>
        <dbReference type="Proteomes" id="UP000013827"/>
    </source>
</evidence>
<dbReference type="EnsemblProtists" id="EOD32457">
    <property type="protein sequence ID" value="EOD32457"/>
    <property type="gene ID" value="EMIHUDRAFT_230776"/>
</dbReference>
<evidence type="ECO:0000256" key="1">
    <source>
        <dbReference type="SAM" id="MobiDB-lite"/>
    </source>
</evidence>
<keyword evidence="3" id="KW-1185">Reference proteome</keyword>
<protein>
    <submittedName>
        <fullName evidence="2">Uncharacterized protein</fullName>
    </submittedName>
</protein>
<organism evidence="2 3">
    <name type="scientific">Emiliania huxleyi (strain CCMP1516)</name>
    <dbReference type="NCBI Taxonomy" id="280463"/>
    <lineage>
        <taxon>Eukaryota</taxon>
        <taxon>Haptista</taxon>
        <taxon>Haptophyta</taxon>
        <taxon>Prymnesiophyceae</taxon>
        <taxon>Isochrysidales</taxon>
        <taxon>Noelaerhabdaceae</taxon>
        <taxon>Emiliania</taxon>
    </lineage>
</organism>
<evidence type="ECO:0000313" key="2">
    <source>
        <dbReference type="EnsemblProtists" id="EOD32457"/>
    </source>
</evidence>
<feature type="compositionally biased region" description="Basic and acidic residues" evidence="1">
    <location>
        <begin position="158"/>
        <end position="168"/>
    </location>
</feature>
<reference evidence="3" key="1">
    <citation type="journal article" date="2013" name="Nature">
        <title>Pan genome of the phytoplankton Emiliania underpins its global distribution.</title>
        <authorList>
            <person name="Read B.A."/>
            <person name="Kegel J."/>
            <person name="Klute M.J."/>
            <person name="Kuo A."/>
            <person name="Lefebvre S.C."/>
            <person name="Maumus F."/>
            <person name="Mayer C."/>
            <person name="Miller J."/>
            <person name="Monier A."/>
            <person name="Salamov A."/>
            <person name="Young J."/>
            <person name="Aguilar M."/>
            <person name="Claverie J.M."/>
            <person name="Frickenhaus S."/>
            <person name="Gonzalez K."/>
            <person name="Herman E.K."/>
            <person name="Lin Y.C."/>
            <person name="Napier J."/>
            <person name="Ogata H."/>
            <person name="Sarno A.F."/>
            <person name="Shmutz J."/>
            <person name="Schroeder D."/>
            <person name="de Vargas C."/>
            <person name="Verret F."/>
            <person name="von Dassow P."/>
            <person name="Valentin K."/>
            <person name="Van de Peer Y."/>
            <person name="Wheeler G."/>
            <person name="Dacks J.B."/>
            <person name="Delwiche C.F."/>
            <person name="Dyhrman S.T."/>
            <person name="Glockner G."/>
            <person name="John U."/>
            <person name="Richards T."/>
            <person name="Worden A.Z."/>
            <person name="Zhang X."/>
            <person name="Grigoriev I.V."/>
            <person name="Allen A.E."/>
            <person name="Bidle K."/>
            <person name="Borodovsky M."/>
            <person name="Bowler C."/>
            <person name="Brownlee C."/>
            <person name="Cock J.M."/>
            <person name="Elias M."/>
            <person name="Gladyshev V.N."/>
            <person name="Groth M."/>
            <person name="Guda C."/>
            <person name="Hadaegh A."/>
            <person name="Iglesias-Rodriguez M.D."/>
            <person name="Jenkins J."/>
            <person name="Jones B.M."/>
            <person name="Lawson T."/>
            <person name="Leese F."/>
            <person name="Lindquist E."/>
            <person name="Lobanov A."/>
            <person name="Lomsadze A."/>
            <person name="Malik S.B."/>
            <person name="Marsh M.E."/>
            <person name="Mackinder L."/>
            <person name="Mock T."/>
            <person name="Mueller-Roeber B."/>
            <person name="Pagarete A."/>
            <person name="Parker M."/>
            <person name="Probert I."/>
            <person name="Quesneville H."/>
            <person name="Raines C."/>
            <person name="Rensing S.A."/>
            <person name="Riano-Pachon D.M."/>
            <person name="Richier S."/>
            <person name="Rokitta S."/>
            <person name="Shiraiwa Y."/>
            <person name="Soanes D.M."/>
            <person name="van der Giezen M."/>
            <person name="Wahlund T.M."/>
            <person name="Williams B."/>
            <person name="Wilson W."/>
            <person name="Wolfe G."/>
            <person name="Wurch L.L."/>
        </authorList>
    </citation>
    <scope>NUCLEOTIDE SEQUENCE</scope>
</reference>
<dbReference type="Proteomes" id="UP000013827">
    <property type="component" value="Unassembled WGS sequence"/>
</dbReference>